<feature type="region of interest" description="Disordered" evidence="1">
    <location>
        <begin position="15"/>
        <end position="35"/>
    </location>
</feature>
<evidence type="ECO:0000313" key="3">
    <source>
        <dbReference type="Proteomes" id="UP000003835"/>
    </source>
</evidence>
<dbReference type="EMBL" id="DS989846">
    <property type="protein sequence ID" value="EDX76371.1"/>
    <property type="molecule type" value="Genomic_DNA"/>
</dbReference>
<sequence>MLKIMSKQLNHNLRNLRDLSNLTNTQPLKKPPPQLDQAKFFSKSLRLVRGQVENKGAIASGKWM</sequence>
<reference evidence="2 3" key="1">
    <citation type="submission" date="2008-07" db="EMBL/GenBank/DDBJ databases">
        <authorList>
            <person name="Tandeau de Marsac N."/>
            <person name="Ferriera S."/>
            <person name="Johnson J."/>
            <person name="Kravitz S."/>
            <person name="Beeson K."/>
            <person name="Sutton G."/>
            <person name="Rogers Y.-H."/>
            <person name="Friedman R."/>
            <person name="Frazier M."/>
            <person name="Venter J.C."/>
        </authorList>
    </citation>
    <scope>NUCLEOTIDE SEQUENCE [LARGE SCALE GENOMIC DNA]</scope>
    <source>
        <strain evidence="2 3">PCC 7420</strain>
    </source>
</reference>
<dbReference type="AlphaFoldDB" id="B4VP80"/>
<accession>B4VP80</accession>
<name>B4VP80_9CYAN</name>
<evidence type="ECO:0000313" key="2">
    <source>
        <dbReference type="EMBL" id="EDX76371.1"/>
    </source>
</evidence>
<gene>
    <name evidence="2" type="ORF">MC7420_4627</name>
</gene>
<proteinExistence type="predicted"/>
<keyword evidence="3" id="KW-1185">Reference proteome</keyword>
<dbReference type="Proteomes" id="UP000003835">
    <property type="component" value="Unassembled WGS sequence"/>
</dbReference>
<organism evidence="2 3">
    <name type="scientific">Coleofasciculus chthonoplastes PCC 7420</name>
    <dbReference type="NCBI Taxonomy" id="118168"/>
    <lineage>
        <taxon>Bacteria</taxon>
        <taxon>Bacillati</taxon>
        <taxon>Cyanobacteriota</taxon>
        <taxon>Cyanophyceae</taxon>
        <taxon>Coleofasciculales</taxon>
        <taxon>Coleofasciculaceae</taxon>
        <taxon>Coleofasciculus</taxon>
    </lineage>
</organism>
<protein>
    <submittedName>
        <fullName evidence="2">Uncharacterized protein</fullName>
    </submittedName>
</protein>
<dbReference type="STRING" id="118168.MC7420_4627"/>
<dbReference type="HOGENOM" id="CLU_2859977_0_0_3"/>
<feature type="compositionally biased region" description="Polar residues" evidence="1">
    <location>
        <begin position="15"/>
        <end position="25"/>
    </location>
</feature>
<evidence type="ECO:0000256" key="1">
    <source>
        <dbReference type="SAM" id="MobiDB-lite"/>
    </source>
</evidence>